<name>A0A239C0C1_9BACT</name>
<evidence type="ECO:0000256" key="9">
    <source>
        <dbReference type="ARBA" id="ARBA00023015"/>
    </source>
</evidence>
<feature type="domain" description="Response regulatory" evidence="17">
    <location>
        <begin position="1088"/>
        <end position="1203"/>
    </location>
</feature>
<dbReference type="EMBL" id="FZOK01000004">
    <property type="protein sequence ID" value="SNS13687.1"/>
    <property type="molecule type" value="Genomic_DNA"/>
</dbReference>
<dbReference type="SMART" id="SM00388">
    <property type="entry name" value="HisKA"/>
    <property type="match status" value="1"/>
</dbReference>
<evidence type="ECO:0000313" key="19">
    <source>
        <dbReference type="Proteomes" id="UP000198480"/>
    </source>
</evidence>
<dbReference type="InterPro" id="IPR011123">
    <property type="entry name" value="Y_Y_Y"/>
</dbReference>
<evidence type="ECO:0000256" key="10">
    <source>
        <dbReference type="ARBA" id="ARBA00023125"/>
    </source>
</evidence>
<feature type="domain" description="Histidine kinase" evidence="16">
    <location>
        <begin position="829"/>
        <end position="1046"/>
    </location>
</feature>
<feature type="domain" description="HTH araC/xylS-type" evidence="15">
    <location>
        <begin position="1237"/>
        <end position="1336"/>
    </location>
</feature>
<dbReference type="PROSITE" id="PS01124">
    <property type="entry name" value="HTH_ARAC_FAMILY_2"/>
    <property type="match status" value="1"/>
</dbReference>
<dbReference type="InterPro" id="IPR004358">
    <property type="entry name" value="Sig_transdc_His_kin-like_C"/>
</dbReference>
<dbReference type="InterPro" id="IPR001789">
    <property type="entry name" value="Sig_transdc_resp-reg_receiver"/>
</dbReference>
<dbReference type="Pfam" id="PF00072">
    <property type="entry name" value="Response_reg"/>
    <property type="match status" value="1"/>
</dbReference>
<keyword evidence="4" id="KW-0808">Transferase</keyword>
<evidence type="ECO:0000256" key="6">
    <source>
        <dbReference type="ARBA" id="ARBA00022777"/>
    </source>
</evidence>
<dbReference type="SUPFAM" id="SSF55874">
    <property type="entry name" value="ATPase domain of HSP90 chaperone/DNA topoisomerase II/histidine kinase"/>
    <property type="match status" value="1"/>
</dbReference>
<dbReference type="Pfam" id="PF12833">
    <property type="entry name" value="HTH_18"/>
    <property type="match status" value="1"/>
</dbReference>
<dbReference type="EC" id="2.7.13.3" evidence="2"/>
<dbReference type="PROSITE" id="PS00041">
    <property type="entry name" value="HTH_ARAC_FAMILY_1"/>
    <property type="match status" value="1"/>
</dbReference>
<dbReference type="SUPFAM" id="SSF46689">
    <property type="entry name" value="Homeodomain-like"/>
    <property type="match status" value="1"/>
</dbReference>
<feature type="chain" id="PRO_5011991873" description="histidine kinase" evidence="14">
    <location>
        <begin position="22"/>
        <end position="1342"/>
    </location>
</feature>
<keyword evidence="5" id="KW-0547">Nucleotide-binding</keyword>
<keyword evidence="13" id="KW-1133">Transmembrane helix</keyword>
<accession>A0A239C0C1</accession>
<dbReference type="CDD" id="cd17574">
    <property type="entry name" value="REC_OmpR"/>
    <property type="match status" value="1"/>
</dbReference>
<dbReference type="Gene3D" id="3.40.50.2300">
    <property type="match status" value="1"/>
</dbReference>
<protein>
    <recommendedName>
        <fullName evidence="2">histidine kinase</fullName>
        <ecNumber evidence="2">2.7.13.3</ecNumber>
    </recommendedName>
</protein>
<evidence type="ECO:0000256" key="7">
    <source>
        <dbReference type="ARBA" id="ARBA00022840"/>
    </source>
</evidence>
<reference evidence="19" key="1">
    <citation type="submission" date="2017-06" db="EMBL/GenBank/DDBJ databases">
        <authorList>
            <person name="Varghese N."/>
            <person name="Submissions S."/>
        </authorList>
    </citation>
    <scope>NUCLEOTIDE SEQUENCE [LARGE SCALE GENOMIC DNA]</scope>
    <source>
        <strain evidence="19">5C</strain>
    </source>
</reference>
<dbReference type="CDD" id="cd00082">
    <property type="entry name" value="HisKA"/>
    <property type="match status" value="1"/>
</dbReference>
<dbReference type="InterPro" id="IPR018060">
    <property type="entry name" value="HTH_AraC"/>
</dbReference>
<dbReference type="InterPro" id="IPR011110">
    <property type="entry name" value="Reg_prop"/>
</dbReference>
<dbReference type="Gene3D" id="1.10.287.130">
    <property type="match status" value="1"/>
</dbReference>
<gene>
    <name evidence="18" type="ORF">SAMN06295967_10416</name>
</gene>
<dbReference type="GO" id="GO:0005524">
    <property type="term" value="F:ATP binding"/>
    <property type="evidence" value="ECO:0007669"/>
    <property type="project" value="UniProtKB-KW"/>
</dbReference>
<dbReference type="InterPro" id="IPR036097">
    <property type="entry name" value="HisK_dim/P_sf"/>
</dbReference>
<dbReference type="Pfam" id="PF07495">
    <property type="entry name" value="Y_Y_Y"/>
    <property type="match status" value="1"/>
</dbReference>
<dbReference type="Gene3D" id="2.130.10.10">
    <property type="entry name" value="YVTN repeat-like/Quinoprotein amine dehydrogenase"/>
    <property type="match status" value="3"/>
</dbReference>
<dbReference type="Gene3D" id="3.30.565.10">
    <property type="entry name" value="Histidine kinase-like ATPase, C-terminal domain"/>
    <property type="match status" value="1"/>
</dbReference>
<evidence type="ECO:0000256" key="2">
    <source>
        <dbReference type="ARBA" id="ARBA00012438"/>
    </source>
</evidence>
<dbReference type="InterPro" id="IPR009057">
    <property type="entry name" value="Homeodomain-like_sf"/>
</dbReference>
<dbReference type="SMART" id="SM00342">
    <property type="entry name" value="HTH_ARAC"/>
    <property type="match status" value="1"/>
</dbReference>
<dbReference type="SMART" id="SM00387">
    <property type="entry name" value="HATPase_c"/>
    <property type="match status" value="1"/>
</dbReference>
<evidence type="ECO:0000256" key="11">
    <source>
        <dbReference type="ARBA" id="ARBA00023163"/>
    </source>
</evidence>
<organism evidence="18 19">
    <name type="scientific">Belliella buryatensis</name>
    <dbReference type="NCBI Taxonomy" id="1500549"/>
    <lineage>
        <taxon>Bacteria</taxon>
        <taxon>Pseudomonadati</taxon>
        <taxon>Bacteroidota</taxon>
        <taxon>Cytophagia</taxon>
        <taxon>Cytophagales</taxon>
        <taxon>Cyclobacteriaceae</taxon>
        <taxon>Belliella</taxon>
    </lineage>
</organism>
<keyword evidence="3 12" id="KW-0597">Phosphoprotein</keyword>
<dbReference type="Gene3D" id="1.10.10.60">
    <property type="entry name" value="Homeodomain-like"/>
    <property type="match status" value="1"/>
</dbReference>
<dbReference type="FunFam" id="3.30.565.10:FF:000037">
    <property type="entry name" value="Hybrid sensor histidine kinase/response regulator"/>
    <property type="match status" value="1"/>
</dbReference>
<dbReference type="GO" id="GO:0043565">
    <property type="term" value="F:sequence-specific DNA binding"/>
    <property type="evidence" value="ECO:0007669"/>
    <property type="project" value="InterPro"/>
</dbReference>
<dbReference type="FunFam" id="1.10.287.130:FF:000034">
    <property type="entry name" value="Two-component system sensor histidine kinase/response regulator"/>
    <property type="match status" value="1"/>
</dbReference>
<dbReference type="Pfam" id="PF07494">
    <property type="entry name" value="Reg_prop"/>
    <property type="match status" value="3"/>
</dbReference>
<comment type="catalytic activity">
    <reaction evidence="1">
        <text>ATP + protein L-histidine = ADP + protein N-phospho-L-histidine.</text>
        <dbReference type="EC" id="2.7.13.3"/>
    </reaction>
</comment>
<dbReference type="PANTHER" id="PTHR43547:SF2">
    <property type="entry name" value="HYBRID SIGNAL TRANSDUCTION HISTIDINE KINASE C"/>
    <property type="match status" value="1"/>
</dbReference>
<keyword evidence="8" id="KW-0902">Two-component regulatory system</keyword>
<dbReference type="SUPFAM" id="SSF47384">
    <property type="entry name" value="Homodimeric domain of signal transducing histidine kinase"/>
    <property type="match status" value="1"/>
</dbReference>
<evidence type="ECO:0000256" key="13">
    <source>
        <dbReference type="SAM" id="Phobius"/>
    </source>
</evidence>
<dbReference type="PANTHER" id="PTHR43547">
    <property type="entry name" value="TWO-COMPONENT HISTIDINE KINASE"/>
    <property type="match status" value="1"/>
</dbReference>
<evidence type="ECO:0000313" key="18">
    <source>
        <dbReference type="EMBL" id="SNS13687.1"/>
    </source>
</evidence>
<dbReference type="SUPFAM" id="SSF63829">
    <property type="entry name" value="Calcium-dependent phosphotriesterase"/>
    <property type="match status" value="2"/>
</dbReference>
<feature type="modified residue" description="4-aspartylphosphate" evidence="12">
    <location>
        <position position="1136"/>
    </location>
</feature>
<dbReference type="SMART" id="SM00448">
    <property type="entry name" value="REC"/>
    <property type="match status" value="1"/>
</dbReference>
<dbReference type="Proteomes" id="UP000198480">
    <property type="component" value="Unassembled WGS sequence"/>
</dbReference>
<dbReference type="PROSITE" id="PS50109">
    <property type="entry name" value="HIS_KIN"/>
    <property type="match status" value="1"/>
</dbReference>
<dbReference type="InterPro" id="IPR005467">
    <property type="entry name" value="His_kinase_dom"/>
</dbReference>
<dbReference type="InterPro" id="IPR036890">
    <property type="entry name" value="HATPase_C_sf"/>
</dbReference>
<dbReference type="InterPro" id="IPR018062">
    <property type="entry name" value="HTH_AraC-typ_CS"/>
</dbReference>
<sequence length="1342" mass="154241">MIKKFIQLMLLVLLGGISAFGQTRSEEFSIDFIDVRKGLLSNFVTKTVSDDDNIKYFATEGGVSKYDGYNFTSIRPGNDFPELENENIETLFKDSENNIWIGTKEGGVAVLDANTNKLRSLNHIFSSIPNKRLRVITINQAKDGMMWIGTWGNGVFVFDPIEEKLITHYPATLPIYSIIRDQYDNMWYVGNSRLHKYDPSEGRLLTFNTKNLMYNLIEDKERDKIWMVGTRSDQVFLESFDYETQEIEQHPVNFNARYVKAMALDHQNRLWLGSWGDGLYISNSDVNHFDRINTNPQGGNFDNINYSIILDIDIDKNGIAWMGTSHGGVLILYPNKGFKLLKANANYDRIDQNIVSMFKDRLGKLYKGSLTDGLYVQDKSGDFKKISNIISAKINTFYEHGNTLFIGTAFGLYIIKNNDFSSAKRYIPIEKVTSILLDSKNRLWLGTQERGLKMTDYQADPELKNLKIYSETENQRTLDNNRISHVKEDDKGNIWLATYAGLNLYDEENDKFYNQQSLISQRATSIIINDIHISDDKIYLGTPTGLSILSYKDYNLKLEAFFDKDKGLINDFICAIEEDRYGNLWLSTTTTITKYQKDLKNFINYDREDGVMINSFHISSSLQDSDGMMYFGGSNGIITFDPYEIPDEFNIPEIVFTKLIVNNKHLEVGEEVDGQVVLSQVIQKTNRINLGYAQNHLSLSFTANDFFGPDNITYAYKLIGLQNDWINLGVKNEINFTGLRSGKYELLVRASRNNQDWSESKKLEIIIDTPPWYSWWAFLIYAFLIVGILILVRHYSSRQARLKAELRIIQIEKEKEHELNEAKITFFTNISHEFRTPLTLILSPVIELIESYKLDEAVKEKLILVENNSKRMLNLINQLLDFRKSEHGLLKLKITNSDFIEFSKEVFMNFKSIAAKKKISYHFDSNVDSFKMNFDRDQMEIVINNLLSNAFKYTKDKGIVRLEIEVFDNQIQLMVKDTGIGLSEENKEKIFNRFFQVHQTDSEKIAGSGIGLAFSKNIVDLHGGQIKVDSLLNSGTTFTICLPLNKTDEFFVDMNLIEKNIQSLGLHENLSSEVFEEETIEEDGKLFTVLVADDNEDIRAYLKELLKEDYHILESEDGAQALKLIHRELPDLVISDVMMPNMDGITLCQELKSQISTSHIPVILLTARTSLDYELEGLQTGAEDYITKPFNPGIVKTKIANILENRKKLREYFFNKVRFEPDTQEVHESNIDTDFIEKAIRLVNDNLQNNAFGIEMMVNELFMSQSTLFRKIKSLTGMSLTGFIRSIKLKAAAQLILQTDMKLSQVAHESGFNDYKYFKKSFESQFGCLPSEYKNKILQGIK</sequence>
<dbReference type="OrthoDB" id="9806995at2"/>
<dbReference type="PRINTS" id="PR00344">
    <property type="entry name" value="BCTRLSENSOR"/>
</dbReference>
<evidence type="ECO:0000256" key="4">
    <source>
        <dbReference type="ARBA" id="ARBA00022679"/>
    </source>
</evidence>
<evidence type="ECO:0000256" key="5">
    <source>
        <dbReference type="ARBA" id="ARBA00022741"/>
    </source>
</evidence>
<dbReference type="GO" id="GO:0003700">
    <property type="term" value="F:DNA-binding transcription factor activity"/>
    <property type="evidence" value="ECO:0007669"/>
    <property type="project" value="InterPro"/>
</dbReference>
<dbReference type="InterPro" id="IPR011006">
    <property type="entry name" value="CheY-like_superfamily"/>
</dbReference>
<keyword evidence="10" id="KW-0238">DNA-binding</keyword>
<keyword evidence="6 18" id="KW-0418">Kinase</keyword>
<evidence type="ECO:0000256" key="1">
    <source>
        <dbReference type="ARBA" id="ARBA00000085"/>
    </source>
</evidence>
<keyword evidence="13" id="KW-0472">Membrane</keyword>
<dbReference type="GO" id="GO:0000155">
    <property type="term" value="F:phosphorelay sensor kinase activity"/>
    <property type="evidence" value="ECO:0007669"/>
    <property type="project" value="InterPro"/>
</dbReference>
<dbReference type="Gene3D" id="2.60.40.10">
    <property type="entry name" value="Immunoglobulins"/>
    <property type="match status" value="1"/>
</dbReference>
<keyword evidence="13" id="KW-0812">Transmembrane</keyword>
<dbReference type="PROSITE" id="PS50110">
    <property type="entry name" value="RESPONSE_REGULATORY"/>
    <property type="match status" value="1"/>
</dbReference>
<keyword evidence="7" id="KW-0067">ATP-binding</keyword>
<feature type="transmembrane region" description="Helical" evidence="13">
    <location>
        <begin position="772"/>
        <end position="792"/>
    </location>
</feature>
<dbReference type="InterPro" id="IPR015943">
    <property type="entry name" value="WD40/YVTN_repeat-like_dom_sf"/>
</dbReference>
<evidence type="ECO:0000256" key="3">
    <source>
        <dbReference type="ARBA" id="ARBA00022553"/>
    </source>
</evidence>
<keyword evidence="9" id="KW-0805">Transcription regulation</keyword>
<dbReference type="InterPro" id="IPR003661">
    <property type="entry name" value="HisK_dim/P_dom"/>
</dbReference>
<evidence type="ECO:0000256" key="8">
    <source>
        <dbReference type="ARBA" id="ARBA00023012"/>
    </source>
</evidence>
<dbReference type="SUPFAM" id="SSF52172">
    <property type="entry name" value="CheY-like"/>
    <property type="match status" value="1"/>
</dbReference>
<keyword evidence="11" id="KW-0804">Transcription</keyword>
<proteinExistence type="predicted"/>
<evidence type="ECO:0000259" key="16">
    <source>
        <dbReference type="PROSITE" id="PS50109"/>
    </source>
</evidence>
<dbReference type="InterPro" id="IPR003594">
    <property type="entry name" value="HATPase_dom"/>
</dbReference>
<dbReference type="RefSeq" id="WP_089238652.1">
    <property type="nucleotide sequence ID" value="NZ_FZOK01000004.1"/>
</dbReference>
<evidence type="ECO:0000256" key="12">
    <source>
        <dbReference type="PROSITE-ProRule" id="PRU00169"/>
    </source>
</evidence>
<evidence type="ECO:0000259" key="15">
    <source>
        <dbReference type="PROSITE" id="PS01124"/>
    </source>
</evidence>
<evidence type="ECO:0000256" key="14">
    <source>
        <dbReference type="SAM" id="SignalP"/>
    </source>
</evidence>
<keyword evidence="19" id="KW-1185">Reference proteome</keyword>
<feature type="signal peptide" evidence="14">
    <location>
        <begin position="1"/>
        <end position="21"/>
    </location>
</feature>
<dbReference type="Pfam" id="PF02518">
    <property type="entry name" value="HATPase_c"/>
    <property type="match status" value="1"/>
</dbReference>
<dbReference type="InterPro" id="IPR013783">
    <property type="entry name" value="Ig-like_fold"/>
</dbReference>
<keyword evidence="14" id="KW-0732">Signal</keyword>
<evidence type="ECO:0000259" key="17">
    <source>
        <dbReference type="PROSITE" id="PS50110"/>
    </source>
</evidence>
<dbReference type="Pfam" id="PF00512">
    <property type="entry name" value="HisKA"/>
    <property type="match status" value="1"/>
</dbReference>